<comment type="caution">
    <text evidence="1">The sequence shown here is derived from an EMBL/GenBank/DDBJ whole genome shotgun (WGS) entry which is preliminary data.</text>
</comment>
<gene>
    <name evidence="1" type="ORF">THIOM_003668</name>
</gene>
<organism evidence="1 2">
    <name type="scientific">Candidatus Thiomargarita nelsonii</name>
    <dbReference type="NCBI Taxonomy" id="1003181"/>
    <lineage>
        <taxon>Bacteria</taxon>
        <taxon>Pseudomonadati</taxon>
        <taxon>Pseudomonadota</taxon>
        <taxon>Gammaproteobacteria</taxon>
        <taxon>Thiotrichales</taxon>
        <taxon>Thiotrichaceae</taxon>
        <taxon>Thiomargarita</taxon>
    </lineage>
</organism>
<keyword evidence="2" id="KW-1185">Reference proteome</keyword>
<dbReference type="EMBL" id="LUTY01002235">
    <property type="protein sequence ID" value="OAD20617.1"/>
    <property type="molecule type" value="Genomic_DNA"/>
</dbReference>
<dbReference type="AlphaFoldDB" id="A0A176RY46"/>
<name>A0A176RY46_9GAMM</name>
<protein>
    <submittedName>
        <fullName evidence="1">Uncharacterized protein</fullName>
    </submittedName>
</protein>
<reference evidence="1 2" key="1">
    <citation type="submission" date="2016-05" db="EMBL/GenBank/DDBJ databases">
        <title>Single-cell genome of chain-forming Candidatus Thiomargarita nelsonii and comparison to other large sulfur-oxidizing bacteria.</title>
        <authorList>
            <person name="Winkel M."/>
            <person name="Salman V."/>
            <person name="Woyke T."/>
            <person name="Schulz-Vogt H."/>
            <person name="Richter M."/>
            <person name="Flood B."/>
            <person name="Bailey J."/>
            <person name="Amann R."/>
            <person name="Mussmann M."/>
        </authorList>
    </citation>
    <scope>NUCLEOTIDE SEQUENCE [LARGE SCALE GENOMIC DNA]</scope>
    <source>
        <strain evidence="1 2">THI036</strain>
    </source>
</reference>
<evidence type="ECO:0000313" key="1">
    <source>
        <dbReference type="EMBL" id="OAD20617.1"/>
    </source>
</evidence>
<proteinExistence type="predicted"/>
<dbReference type="Proteomes" id="UP000076962">
    <property type="component" value="Unassembled WGS sequence"/>
</dbReference>
<accession>A0A176RY46</accession>
<evidence type="ECO:0000313" key="2">
    <source>
        <dbReference type="Proteomes" id="UP000076962"/>
    </source>
</evidence>
<sequence>MNKGGISPLSPRLMRTQGYLQYLRVHFFLCGRLTTSSVCHVTLKIKKCKVFFCALKS</sequence>